<gene>
    <name evidence="2" type="ORF">COT71_04240</name>
</gene>
<dbReference type="Proteomes" id="UP000230731">
    <property type="component" value="Unassembled WGS sequence"/>
</dbReference>
<evidence type="ECO:0000256" key="1">
    <source>
        <dbReference type="SAM" id="Coils"/>
    </source>
</evidence>
<organism evidence="2 3">
    <name type="scientific">Candidatus Andersenbacteria bacterium CG10_big_fil_rev_8_21_14_0_10_54_11</name>
    <dbReference type="NCBI Taxonomy" id="1974485"/>
    <lineage>
        <taxon>Bacteria</taxon>
        <taxon>Candidatus Anderseniibacteriota</taxon>
    </lineage>
</organism>
<feature type="coiled-coil region" evidence="1">
    <location>
        <begin position="136"/>
        <end position="217"/>
    </location>
</feature>
<evidence type="ECO:0000313" key="2">
    <source>
        <dbReference type="EMBL" id="PIT97777.1"/>
    </source>
</evidence>
<proteinExistence type="predicted"/>
<sequence>MINRDKYQKFIVIVIPVSLSWVFLSAGAYANQAGLAPAETSDQPAAEQMLDIDLTDNLAAEALPVVNRFAFGWETVRFAAVQALTLNTERKAERYELRLHQLDRKMAACAAIGDSACTQRIKERITTMEDRTRRYMSRHQELRDRLQEKFETWRQNRQEYHTEWQQQAVARRSQQQELLEQRRQLRRESQTNRRQKIQQVQKRLNAQDERLQLLEQRQDSRQDLRNTPRQNQEKLIELRSLRVKNELNNTREHVEQRQSELEAIEQ</sequence>
<reference evidence="3" key="1">
    <citation type="submission" date="2017-09" db="EMBL/GenBank/DDBJ databases">
        <title>Depth-based differentiation of microbial function through sediment-hosted aquifers and enrichment of novel symbionts in the deep terrestrial subsurface.</title>
        <authorList>
            <person name="Probst A.J."/>
            <person name="Ladd B."/>
            <person name="Jarett J.K."/>
            <person name="Geller-Mcgrath D.E."/>
            <person name="Sieber C.M.K."/>
            <person name="Emerson J.B."/>
            <person name="Anantharaman K."/>
            <person name="Thomas B.C."/>
            <person name="Malmstrom R."/>
            <person name="Stieglmeier M."/>
            <person name="Klingl A."/>
            <person name="Woyke T."/>
            <person name="Ryan C.M."/>
            <person name="Banfield J.F."/>
        </authorList>
    </citation>
    <scope>NUCLEOTIDE SEQUENCE [LARGE SCALE GENOMIC DNA]</scope>
</reference>
<dbReference type="AlphaFoldDB" id="A0A2M6WYE4"/>
<keyword evidence="1" id="KW-0175">Coiled coil</keyword>
<name>A0A2M6WYE4_9BACT</name>
<dbReference type="EMBL" id="PEZP01000045">
    <property type="protein sequence ID" value="PIT97777.1"/>
    <property type="molecule type" value="Genomic_DNA"/>
</dbReference>
<accession>A0A2M6WYE4</accession>
<comment type="caution">
    <text evidence="2">The sequence shown here is derived from an EMBL/GenBank/DDBJ whole genome shotgun (WGS) entry which is preliminary data.</text>
</comment>
<protein>
    <submittedName>
        <fullName evidence="2">Uncharacterized protein</fullName>
    </submittedName>
</protein>
<evidence type="ECO:0000313" key="3">
    <source>
        <dbReference type="Proteomes" id="UP000230731"/>
    </source>
</evidence>